<reference evidence="4" key="1">
    <citation type="submission" date="2020-10" db="EMBL/GenBank/DDBJ databases">
        <authorList>
            <person name="Gilroy R."/>
        </authorList>
    </citation>
    <scope>NUCLEOTIDE SEQUENCE</scope>
    <source>
        <strain evidence="4">13361</strain>
    </source>
</reference>
<dbReference type="InterPro" id="IPR036513">
    <property type="entry name" value="STAS_dom_sf"/>
</dbReference>
<dbReference type="PANTHER" id="PTHR33495:SF2">
    <property type="entry name" value="ANTI-SIGMA FACTOR ANTAGONIST TM_1081-RELATED"/>
    <property type="match status" value="1"/>
</dbReference>
<dbReference type="InterPro" id="IPR003658">
    <property type="entry name" value="Anti-sigma_ant"/>
</dbReference>
<reference evidence="4" key="2">
    <citation type="journal article" date="2021" name="PeerJ">
        <title>Extensive microbial diversity within the chicken gut microbiome revealed by metagenomics and culture.</title>
        <authorList>
            <person name="Gilroy R."/>
            <person name="Ravi A."/>
            <person name="Getino M."/>
            <person name="Pursley I."/>
            <person name="Horton D.L."/>
            <person name="Alikhan N.F."/>
            <person name="Baker D."/>
            <person name="Gharbi K."/>
            <person name="Hall N."/>
            <person name="Watson M."/>
            <person name="Adriaenssens E.M."/>
            <person name="Foster-Nyarko E."/>
            <person name="Jarju S."/>
            <person name="Secka A."/>
            <person name="Antonio M."/>
            <person name="Oren A."/>
            <person name="Chaudhuri R.R."/>
            <person name="La Ragione R."/>
            <person name="Hildebrand F."/>
            <person name="Pallen M.J."/>
        </authorList>
    </citation>
    <scope>NUCLEOTIDE SEQUENCE</scope>
    <source>
        <strain evidence="4">13361</strain>
    </source>
</reference>
<evidence type="ECO:0000256" key="1">
    <source>
        <dbReference type="ARBA" id="ARBA00009013"/>
    </source>
</evidence>
<sequence>MQLTSFLENGQLTVALTGEIDHHCAKAYIEAITGKIEAYNPSVCQLDFQEVTFMDSSGIAVVINALRCMARIEGKLVLCGLPNQPMKVFRASGIDKLVDIKEAVS</sequence>
<proteinExistence type="inferred from homology"/>
<dbReference type="PROSITE" id="PS50801">
    <property type="entry name" value="STAS"/>
    <property type="match status" value="1"/>
</dbReference>
<protein>
    <recommendedName>
        <fullName evidence="2">Anti-sigma factor antagonist</fullName>
    </recommendedName>
</protein>
<dbReference type="InterPro" id="IPR002645">
    <property type="entry name" value="STAS_dom"/>
</dbReference>
<comment type="similarity">
    <text evidence="1 2">Belongs to the anti-sigma-factor antagonist family.</text>
</comment>
<evidence type="ECO:0000259" key="3">
    <source>
        <dbReference type="PROSITE" id="PS50801"/>
    </source>
</evidence>
<dbReference type="Gene3D" id="3.30.750.24">
    <property type="entry name" value="STAS domain"/>
    <property type="match status" value="1"/>
</dbReference>
<accession>A0A9D1CLI8</accession>
<dbReference type="Proteomes" id="UP000886796">
    <property type="component" value="Unassembled WGS sequence"/>
</dbReference>
<dbReference type="EMBL" id="DVFK01000025">
    <property type="protein sequence ID" value="HIQ67282.1"/>
    <property type="molecule type" value="Genomic_DNA"/>
</dbReference>
<dbReference type="AlphaFoldDB" id="A0A9D1CLI8"/>
<evidence type="ECO:0000313" key="5">
    <source>
        <dbReference type="Proteomes" id="UP000886796"/>
    </source>
</evidence>
<organism evidence="4 5">
    <name type="scientific">Candidatus Faecousia excrementigallinarum</name>
    <dbReference type="NCBI Taxonomy" id="2840806"/>
    <lineage>
        <taxon>Bacteria</taxon>
        <taxon>Bacillati</taxon>
        <taxon>Bacillota</taxon>
        <taxon>Clostridia</taxon>
        <taxon>Eubacteriales</taxon>
        <taxon>Oscillospiraceae</taxon>
        <taxon>Faecousia</taxon>
    </lineage>
</organism>
<dbReference type="NCBIfam" id="TIGR00377">
    <property type="entry name" value="ant_ant_sig"/>
    <property type="match status" value="1"/>
</dbReference>
<dbReference type="CDD" id="cd07043">
    <property type="entry name" value="STAS_anti-anti-sigma_factors"/>
    <property type="match status" value="1"/>
</dbReference>
<dbReference type="Pfam" id="PF01740">
    <property type="entry name" value="STAS"/>
    <property type="match status" value="1"/>
</dbReference>
<gene>
    <name evidence="4" type="ORF">IAB74_02070</name>
</gene>
<dbReference type="PANTHER" id="PTHR33495">
    <property type="entry name" value="ANTI-SIGMA FACTOR ANTAGONIST TM_1081-RELATED-RELATED"/>
    <property type="match status" value="1"/>
</dbReference>
<feature type="domain" description="STAS" evidence="3">
    <location>
        <begin position="1"/>
        <end position="105"/>
    </location>
</feature>
<comment type="caution">
    <text evidence="4">The sequence shown here is derived from an EMBL/GenBank/DDBJ whole genome shotgun (WGS) entry which is preliminary data.</text>
</comment>
<dbReference type="GO" id="GO:0043856">
    <property type="term" value="F:anti-sigma factor antagonist activity"/>
    <property type="evidence" value="ECO:0007669"/>
    <property type="project" value="InterPro"/>
</dbReference>
<dbReference type="SUPFAM" id="SSF52091">
    <property type="entry name" value="SpoIIaa-like"/>
    <property type="match status" value="1"/>
</dbReference>
<evidence type="ECO:0000256" key="2">
    <source>
        <dbReference type="RuleBase" id="RU003749"/>
    </source>
</evidence>
<name>A0A9D1CLI8_9FIRM</name>
<evidence type="ECO:0000313" key="4">
    <source>
        <dbReference type="EMBL" id="HIQ67282.1"/>
    </source>
</evidence>